<dbReference type="EC" id="5.4.99.12" evidence="4"/>
<comment type="function">
    <text evidence="4">Formation of pseudouridine at positions 38, 39 and 40 in the anticodon stem and loop of transfer RNAs.</text>
</comment>
<keyword evidence="2 4" id="KW-0819">tRNA processing</keyword>
<dbReference type="PANTHER" id="PTHR11142">
    <property type="entry name" value="PSEUDOURIDYLATE SYNTHASE"/>
    <property type="match status" value="1"/>
</dbReference>
<comment type="similarity">
    <text evidence="1 4 5">Belongs to the tRNA pseudouridine synthase TruA family.</text>
</comment>
<dbReference type="PANTHER" id="PTHR11142:SF0">
    <property type="entry name" value="TRNA PSEUDOURIDINE SYNTHASE-LIKE 1"/>
    <property type="match status" value="1"/>
</dbReference>
<name>A0ABV1E1U4_9FIRM</name>
<dbReference type="NCBIfam" id="TIGR00071">
    <property type="entry name" value="hisT_truA"/>
    <property type="match status" value="1"/>
</dbReference>
<dbReference type="Gene3D" id="3.30.70.660">
    <property type="entry name" value="Pseudouridine synthase I, catalytic domain, C-terminal subdomain"/>
    <property type="match status" value="1"/>
</dbReference>
<comment type="subunit">
    <text evidence="4">Homodimer.</text>
</comment>
<feature type="binding site" evidence="4">
    <location>
        <position position="110"/>
    </location>
    <ligand>
        <name>substrate</name>
    </ligand>
</feature>
<keyword evidence="3 4" id="KW-0413">Isomerase</keyword>
<evidence type="ECO:0000259" key="6">
    <source>
        <dbReference type="Pfam" id="PF01416"/>
    </source>
</evidence>
<dbReference type="Proteomes" id="UP001489509">
    <property type="component" value="Unassembled WGS sequence"/>
</dbReference>
<evidence type="ECO:0000256" key="5">
    <source>
        <dbReference type="RuleBase" id="RU003792"/>
    </source>
</evidence>
<dbReference type="InterPro" id="IPR020094">
    <property type="entry name" value="TruA/RsuA/RluB/E/F_N"/>
</dbReference>
<dbReference type="InterPro" id="IPR020097">
    <property type="entry name" value="PsdUridine_synth_TruA_a/b_dom"/>
</dbReference>
<comment type="caution">
    <text evidence="4">Lacks conserved residue(s) required for the propagation of feature annotation.</text>
</comment>
<evidence type="ECO:0000256" key="1">
    <source>
        <dbReference type="ARBA" id="ARBA00009375"/>
    </source>
</evidence>
<feature type="domain" description="Pseudouridine synthase I TruA alpha/beta" evidence="6">
    <location>
        <begin position="143"/>
        <end position="245"/>
    </location>
</feature>
<dbReference type="Gene3D" id="3.30.70.580">
    <property type="entry name" value="Pseudouridine synthase I, catalytic domain, N-terminal subdomain"/>
    <property type="match status" value="1"/>
</dbReference>
<dbReference type="Pfam" id="PF01416">
    <property type="entry name" value="PseudoU_synth_1"/>
    <property type="match status" value="2"/>
</dbReference>
<keyword evidence="8" id="KW-1185">Reference proteome</keyword>
<comment type="catalytic activity">
    <reaction evidence="4 5">
        <text>uridine(38/39/40) in tRNA = pseudouridine(38/39/40) in tRNA</text>
        <dbReference type="Rhea" id="RHEA:22376"/>
        <dbReference type="Rhea" id="RHEA-COMP:10085"/>
        <dbReference type="Rhea" id="RHEA-COMP:10087"/>
        <dbReference type="ChEBI" id="CHEBI:65314"/>
        <dbReference type="ChEBI" id="CHEBI:65315"/>
        <dbReference type="EC" id="5.4.99.12"/>
    </reaction>
</comment>
<accession>A0ABV1E1U4</accession>
<comment type="caution">
    <text evidence="7">The sequence shown here is derived from an EMBL/GenBank/DDBJ whole genome shotgun (WGS) entry which is preliminary data.</text>
</comment>
<evidence type="ECO:0000313" key="8">
    <source>
        <dbReference type="Proteomes" id="UP001489509"/>
    </source>
</evidence>
<evidence type="ECO:0000256" key="4">
    <source>
        <dbReference type="HAMAP-Rule" id="MF_00171"/>
    </source>
</evidence>
<dbReference type="SUPFAM" id="SSF55120">
    <property type="entry name" value="Pseudouridine synthase"/>
    <property type="match status" value="1"/>
</dbReference>
<evidence type="ECO:0000313" key="7">
    <source>
        <dbReference type="EMBL" id="MEQ2440486.1"/>
    </source>
</evidence>
<evidence type="ECO:0000256" key="3">
    <source>
        <dbReference type="ARBA" id="ARBA00023235"/>
    </source>
</evidence>
<protein>
    <recommendedName>
        <fullName evidence="4">tRNA pseudouridine synthase A</fullName>
        <ecNumber evidence="4">5.4.99.12</ecNumber>
    </recommendedName>
    <alternativeName>
        <fullName evidence="4">tRNA pseudouridine(38-40) synthase</fullName>
    </alternativeName>
    <alternativeName>
        <fullName evidence="4">tRNA pseudouridylate synthase I</fullName>
    </alternativeName>
    <alternativeName>
        <fullName evidence="4">tRNA-uridine isomerase I</fullName>
    </alternativeName>
</protein>
<reference evidence="7 8" key="1">
    <citation type="submission" date="2024-03" db="EMBL/GenBank/DDBJ databases">
        <title>Human intestinal bacterial collection.</title>
        <authorList>
            <person name="Pauvert C."/>
            <person name="Hitch T.C.A."/>
            <person name="Clavel T."/>
        </authorList>
    </citation>
    <scope>NUCLEOTIDE SEQUENCE [LARGE SCALE GENOMIC DNA]</scope>
    <source>
        <strain evidence="7 8">CLA-JM-H44</strain>
    </source>
</reference>
<dbReference type="InterPro" id="IPR001406">
    <property type="entry name" value="PsdUridine_synth_TruA"/>
</dbReference>
<dbReference type="GO" id="GO:0160147">
    <property type="term" value="F:tRNA pseudouridine(38-40) synthase activity"/>
    <property type="evidence" value="ECO:0007669"/>
    <property type="project" value="UniProtKB-EC"/>
</dbReference>
<dbReference type="CDD" id="cd02570">
    <property type="entry name" value="PseudoU_synth_EcTruA"/>
    <property type="match status" value="1"/>
</dbReference>
<gene>
    <name evidence="4 7" type="primary">truA</name>
    <name evidence="7" type="ORF">WMO26_06580</name>
</gene>
<evidence type="ECO:0000256" key="2">
    <source>
        <dbReference type="ARBA" id="ARBA00022694"/>
    </source>
</evidence>
<feature type="active site" description="Nucleophile" evidence="4">
    <location>
        <position position="52"/>
    </location>
</feature>
<organism evidence="7 8">
    <name type="scientific">Solibaculum intestinale</name>
    <dbReference type="NCBI Taxonomy" id="3133165"/>
    <lineage>
        <taxon>Bacteria</taxon>
        <taxon>Bacillati</taxon>
        <taxon>Bacillota</taxon>
        <taxon>Clostridia</taxon>
        <taxon>Eubacteriales</taxon>
        <taxon>Oscillospiraceae</taxon>
        <taxon>Solibaculum</taxon>
    </lineage>
</organism>
<dbReference type="RefSeq" id="WP_349219078.1">
    <property type="nucleotide sequence ID" value="NZ_JBBMFD010000008.1"/>
</dbReference>
<proteinExistence type="inferred from homology"/>
<dbReference type="HAMAP" id="MF_00171">
    <property type="entry name" value="TruA"/>
    <property type="match status" value="1"/>
</dbReference>
<dbReference type="PIRSF" id="PIRSF001430">
    <property type="entry name" value="tRNA_psdUrid_synth"/>
    <property type="match status" value="1"/>
</dbReference>
<dbReference type="InterPro" id="IPR020103">
    <property type="entry name" value="PsdUridine_synth_cat_dom_sf"/>
</dbReference>
<dbReference type="InterPro" id="IPR020095">
    <property type="entry name" value="PsdUridine_synth_TruA_C"/>
</dbReference>
<dbReference type="EMBL" id="JBBMFD010000008">
    <property type="protein sequence ID" value="MEQ2440486.1"/>
    <property type="molecule type" value="Genomic_DNA"/>
</dbReference>
<feature type="domain" description="Pseudouridine synthase I TruA alpha/beta" evidence="6">
    <location>
        <begin position="9"/>
        <end position="104"/>
    </location>
</feature>
<sequence length="252" mass="28336">MRNILLTLRYDGSRYHGWQVQQNAQSVQAVLQSAMEGLLGARPDVKGCSRTDAGVHADMFCVSFRTDSRIPCDRMIPALNVRLPFDIAVYGCREVPLSFHARYSCKGKRYCYRMYNAPVRNPFWQGRALHYRHPLDAQLLHEAAQAFVGRHDFAAYCSSKSDVEDTIRTVWAAKVERDGDVVTFSVEGDGFLYNMVRIMVGTLLEVAQGKRSKASIKASLESGLRTAAGPTAPACGLILKRVFYDERDFIEE</sequence>